<feature type="domain" description="TonB C-terminal" evidence="2">
    <location>
        <begin position="434"/>
        <end position="494"/>
    </location>
</feature>
<reference evidence="3 4" key="1">
    <citation type="submission" date="2023-09" db="EMBL/GenBank/DDBJ databases">
        <authorList>
            <person name="Rey-Velasco X."/>
        </authorList>
    </citation>
    <scope>NUCLEOTIDE SEQUENCE [LARGE SCALE GENOMIC DNA]</scope>
    <source>
        <strain evidence="3 4">F297</strain>
    </source>
</reference>
<dbReference type="EMBL" id="JAVRHP010000030">
    <property type="protein sequence ID" value="MDT0650030.1"/>
    <property type="molecule type" value="Genomic_DNA"/>
</dbReference>
<sequence>MKKLILLLLFIAVSETGRAFVNEVHPFSWRVRDSILLAGEKAEELQGLNKNSRFNESVPDFSANGLNFEIELTDIFMGNFEDVPFKRDELFFNLLFNAYVTEYAKNCDSTLPPDKIELTKRECSSQEIVKNGYGITISRNCVSWRTVGTGYFAAPKMYTALQTLEQFLLGNVLSMAQNADVMGASVKMTGEMKSVHMDMAALVRMNGCDSPGIKRFQENLRLFAHDLQPIRIESMIAKRKGEKTEVAMNQDVRLLVEDLVYENSRQWNFNSFHKGSVDQVLILTYDSKGRPGKLTAEYLFTGFNGKKKGSVTVTFNSKGLPDCLYFFDFPSTCRPTSRKIVNTYAQNGYMNKTMPEVVPAQTRRQQFPTKVSNQEVPMDVPFAVIESVPIFPGCGNEINNEAKKKCTSQKISEIVNQNFNTRLGTHLGLSGINRVIVQFRIDHNGNIADIKSRAPHPALEEEAERVVNLLPKMTPGKQRGRPAGVFYSLPIVFQVMEDESGKKIKATPLKKEIKNNEARKSISSTKLKELFNLNKDK</sequence>
<proteinExistence type="predicted"/>
<keyword evidence="1" id="KW-0732">Signal</keyword>
<dbReference type="InterPro" id="IPR037682">
    <property type="entry name" value="TonB_C"/>
</dbReference>
<evidence type="ECO:0000313" key="4">
    <source>
        <dbReference type="Proteomes" id="UP001248819"/>
    </source>
</evidence>
<name>A0ABU3CUL1_9FLAO</name>
<evidence type="ECO:0000259" key="2">
    <source>
        <dbReference type="Pfam" id="PF03544"/>
    </source>
</evidence>
<accession>A0ABU3CUL1</accession>
<organism evidence="3 4">
    <name type="scientific">Autumnicola edwardsiae</name>
    <dbReference type="NCBI Taxonomy" id="3075594"/>
    <lineage>
        <taxon>Bacteria</taxon>
        <taxon>Pseudomonadati</taxon>
        <taxon>Bacteroidota</taxon>
        <taxon>Flavobacteriia</taxon>
        <taxon>Flavobacteriales</taxon>
        <taxon>Flavobacteriaceae</taxon>
        <taxon>Autumnicola</taxon>
    </lineage>
</organism>
<feature type="chain" id="PRO_5045646639" evidence="1">
    <location>
        <begin position="20"/>
        <end position="537"/>
    </location>
</feature>
<gene>
    <name evidence="3" type="ORF">RM529_07735</name>
</gene>
<evidence type="ECO:0000256" key="1">
    <source>
        <dbReference type="SAM" id="SignalP"/>
    </source>
</evidence>
<keyword evidence="4" id="KW-1185">Reference proteome</keyword>
<dbReference type="Pfam" id="PF03544">
    <property type="entry name" value="TonB_C"/>
    <property type="match status" value="1"/>
</dbReference>
<protein>
    <submittedName>
        <fullName evidence="3">Energy transducer TonB</fullName>
    </submittedName>
</protein>
<dbReference type="Gene3D" id="3.30.1150.10">
    <property type="match status" value="1"/>
</dbReference>
<comment type="caution">
    <text evidence="3">The sequence shown here is derived from an EMBL/GenBank/DDBJ whole genome shotgun (WGS) entry which is preliminary data.</text>
</comment>
<evidence type="ECO:0000313" key="3">
    <source>
        <dbReference type="EMBL" id="MDT0650030.1"/>
    </source>
</evidence>
<dbReference type="RefSeq" id="WP_311484229.1">
    <property type="nucleotide sequence ID" value="NZ_JAVRHP010000030.1"/>
</dbReference>
<dbReference type="Proteomes" id="UP001248819">
    <property type="component" value="Unassembled WGS sequence"/>
</dbReference>
<feature type="signal peptide" evidence="1">
    <location>
        <begin position="1"/>
        <end position="19"/>
    </location>
</feature>
<dbReference type="SUPFAM" id="SSF74653">
    <property type="entry name" value="TolA/TonB C-terminal domain"/>
    <property type="match status" value="1"/>
</dbReference>